<evidence type="ECO:0000313" key="3">
    <source>
        <dbReference type="Proteomes" id="UP001319861"/>
    </source>
</evidence>
<keyword evidence="3" id="KW-1185">Reference proteome</keyword>
<feature type="domain" description="Beta-lactamase-related" evidence="1">
    <location>
        <begin position="33"/>
        <end position="367"/>
    </location>
</feature>
<dbReference type="InterPro" id="IPR012338">
    <property type="entry name" value="Beta-lactam/transpept-like"/>
</dbReference>
<evidence type="ECO:0000313" key="2">
    <source>
        <dbReference type="EMBL" id="BCT75233.1"/>
    </source>
</evidence>
<dbReference type="Gene3D" id="3.40.710.10">
    <property type="entry name" value="DD-peptidase/beta-lactamase superfamily"/>
    <property type="match status" value="1"/>
</dbReference>
<dbReference type="InterPro" id="IPR052907">
    <property type="entry name" value="Beta-lactamase/esterase"/>
</dbReference>
<sequence length="376" mass="38898">MTTQTLPPVAAVTGSNTEAGAELREVFSRSLSRSSGGAQLTVSVRGERVVDLAGGSLTTTTPVQVFSVSKLLVALAAAHAHDRGLLDLDAPLAAYWPAFDRPSTRSITGRMVLDHSCGIPAVATPLTVDDLLAGRLDEEIARQEPYWEPGTDHGYGAFTYGALMAGVFNHAIGQTVQHYVAAHLTGPANARFDFGTTDAVAPLSFTPPVLTEATAAAITEGRAIVDGSFMPILADTPGFFADPRVIAASWPSMSGVSTASDLAQILEHALGYGPGPAALSRQAVEGMIAERTHGWDRTNHLVSRFGSGVELPSAANPLLGGRSFGHQGAVGSVAAADPDSGLVVTYVTTHAGATLGVSDQALVLLAAARELKEGLR</sequence>
<proteinExistence type="predicted"/>
<dbReference type="Proteomes" id="UP001319861">
    <property type="component" value="Chromosome"/>
</dbReference>
<dbReference type="Pfam" id="PF00144">
    <property type="entry name" value="Beta-lactamase"/>
    <property type="match status" value="1"/>
</dbReference>
<protein>
    <submittedName>
        <fullName evidence="2">Serine hydrolase</fullName>
    </submittedName>
</protein>
<dbReference type="GO" id="GO:0016787">
    <property type="term" value="F:hydrolase activity"/>
    <property type="evidence" value="ECO:0007669"/>
    <property type="project" value="UniProtKB-KW"/>
</dbReference>
<dbReference type="PANTHER" id="PTHR43319">
    <property type="entry name" value="BETA-LACTAMASE-RELATED"/>
    <property type="match status" value="1"/>
</dbReference>
<name>A0ABM7PSM2_SINCY</name>
<organism evidence="2 3">
    <name type="scientific">Sinomonas cyclohexanicum</name>
    <name type="common">Corynebacterium cyclohexanicum</name>
    <dbReference type="NCBI Taxonomy" id="322009"/>
    <lineage>
        <taxon>Bacteria</taxon>
        <taxon>Bacillati</taxon>
        <taxon>Actinomycetota</taxon>
        <taxon>Actinomycetes</taxon>
        <taxon>Micrococcales</taxon>
        <taxon>Micrococcaceae</taxon>
        <taxon>Sinomonas</taxon>
    </lineage>
</organism>
<dbReference type="InterPro" id="IPR001466">
    <property type="entry name" value="Beta-lactam-related"/>
</dbReference>
<keyword evidence="2" id="KW-0378">Hydrolase</keyword>
<reference evidence="2 3" key="1">
    <citation type="journal article" date="2021" name="J. Biosci. Bioeng.">
        <title>Identification and characterization of a chc gene cluster responsible for the aromatization pathway of cyclohexanecarboxylate degradation in Sinomonas cyclohexanicum ATCC 51369.</title>
        <authorList>
            <person name="Yamamoto T."/>
            <person name="Hasegawa Y."/>
            <person name="Lau P.C.K."/>
            <person name="Iwaki H."/>
        </authorList>
    </citation>
    <scope>NUCLEOTIDE SEQUENCE [LARGE SCALE GENOMIC DNA]</scope>
    <source>
        <strain evidence="2 3">ATCC 51369</strain>
    </source>
</reference>
<dbReference type="RefSeq" id="WP_229231997.1">
    <property type="nucleotide sequence ID" value="NZ_AP024525.1"/>
</dbReference>
<evidence type="ECO:0000259" key="1">
    <source>
        <dbReference type="Pfam" id="PF00144"/>
    </source>
</evidence>
<accession>A0ABM7PSM2</accession>
<dbReference type="SUPFAM" id="SSF56601">
    <property type="entry name" value="beta-lactamase/transpeptidase-like"/>
    <property type="match status" value="1"/>
</dbReference>
<dbReference type="PANTHER" id="PTHR43319:SF3">
    <property type="entry name" value="BETA-LACTAMASE-RELATED DOMAIN-CONTAINING PROTEIN"/>
    <property type="match status" value="1"/>
</dbReference>
<gene>
    <name evidence="2" type="ORF">SCMU_10750</name>
</gene>
<dbReference type="EMBL" id="AP024525">
    <property type="protein sequence ID" value="BCT75233.1"/>
    <property type="molecule type" value="Genomic_DNA"/>
</dbReference>